<dbReference type="InterPro" id="IPR035396">
    <property type="entry name" value="Bac_rhamnosid6H"/>
</dbReference>
<dbReference type="RefSeq" id="WP_150416551.1">
    <property type="nucleotide sequence ID" value="NZ_VYQF01000009.1"/>
</dbReference>
<protein>
    <submittedName>
        <fullName evidence="2">Bacterial alpha-L-rhamnosidase</fullName>
    </submittedName>
</protein>
<dbReference type="InterPro" id="IPR012341">
    <property type="entry name" value="6hp_glycosidase-like_sf"/>
</dbReference>
<evidence type="ECO:0000313" key="2">
    <source>
        <dbReference type="EMBL" id="KAA9036084.1"/>
    </source>
</evidence>
<dbReference type="SUPFAM" id="SSF49785">
    <property type="entry name" value="Galactose-binding domain-like"/>
    <property type="match status" value="1"/>
</dbReference>
<dbReference type="Gene3D" id="2.60.420.10">
    <property type="entry name" value="Maltose phosphorylase, domain 3"/>
    <property type="match status" value="1"/>
</dbReference>
<dbReference type="InterPro" id="IPR000421">
    <property type="entry name" value="FA58C"/>
</dbReference>
<dbReference type="AlphaFoldDB" id="A0A5J5IB98"/>
<dbReference type="Pfam" id="PF17390">
    <property type="entry name" value="Bac_rhamnosid_C"/>
    <property type="match status" value="1"/>
</dbReference>
<dbReference type="EMBL" id="VYQF01000009">
    <property type="protein sequence ID" value="KAA9036084.1"/>
    <property type="molecule type" value="Genomic_DNA"/>
</dbReference>
<evidence type="ECO:0000259" key="1">
    <source>
        <dbReference type="PROSITE" id="PS50022"/>
    </source>
</evidence>
<proteinExistence type="predicted"/>
<dbReference type="Pfam" id="PF17389">
    <property type="entry name" value="Bac_rhamnosid6H"/>
    <property type="match status" value="2"/>
</dbReference>
<comment type="caution">
    <text evidence="2">The sequence shown here is derived from an EMBL/GenBank/DDBJ whole genome shotgun (WGS) entry which is preliminary data.</text>
</comment>
<gene>
    <name evidence="2" type="ORF">FW778_19520</name>
</gene>
<dbReference type="Gene3D" id="2.60.120.260">
    <property type="entry name" value="Galactose-binding domain-like"/>
    <property type="match status" value="1"/>
</dbReference>
<dbReference type="GO" id="GO:0005975">
    <property type="term" value="P:carbohydrate metabolic process"/>
    <property type="evidence" value="ECO:0007669"/>
    <property type="project" value="InterPro"/>
</dbReference>
<dbReference type="PANTHER" id="PTHR34987">
    <property type="entry name" value="C, PUTATIVE (AFU_ORTHOLOGUE AFUA_3G02880)-RELATED"/>
    <property type="match status" value="1"/>
</dbReference>
<evidence type="ECO:0000313" key="3">
    <source>
        <dbReference type="Proteomes" id="UP000326903"/>
    </source>
</evidence>
<sequence length="739" mass="84332">MCSKFRVLFFCIFFCPLLIFYSQLKGQQGSNRSGKLPTQFSIKDYGLKDYIYLSKDLPHSENKSWKLVCQMPYNCQFQPWIRLKSPEGKKISLNSSNPLVLYLTKTEEVATQAGVNTYEAKNWISGEGAVYTIPAGVTVEAVKYRETGYDTKIAGSFECNDDDYNLLWKKGARTAYICMRDHFYDCPDRERVGFWGDGTPELDQCFYAFDTSSYALCKDLVLRPLKAGFYPGQQLEFLGEYGLWFYYMHTGDIQSIGSVYESTKNFLFNTYKFGNKNQWFDWGNEIKDIAVIENCFMYIDLKTLKKMALLTGHADDTVAINLRLDTIKTTFNKQFWKGNYYMSSQVNSPDDRANAMAVNAGLAEPSKWNTIYINVLTKVNNASCFFDRWIFEALCTMGKQEYALLRMYDRYKTMIPCSFSTLWEHYDRWWATRRNAFDDASSLNHGWNPPVILLSQSIAGISPEKPGWEEYHVFPREAFLNSINVVVPSVKGEIKVEMKKTTTEYSLQLNSPLRTMAIVGIPKGSFSSLKSIKVNGTNIWNGSYTGGIKGISWVGEDAANIKFKVSPGKWNFLGLGSLVINSPKPVRNLSVNGIKLNKKSWTAKASVKDSTFLFSGDNIPVDVSAANAIDGDHWTGWRDMSHKQYAGQWFMIDMKKKQKFNHIVLDNTWALWDSPNHYIVTVSKDGKEWGDPVASGTGKLGITDITFPSQKAQFIKITQTGQDSTYNWSIYEIDIYRKK</sequence>
<organism evidence="2 3">
    <name type="scientific">Ginsengibacter hankyongi</name>
    <dbReference type="NCBI Taxonomy" id="2607284"/>
    <lineage>
        <taxon>Bacteria</taxon>
        <taxon>Pseudomonadati</taxon>
        <taxon>Bacteroidota</taxon>
        <taxon>Chitinophagia</taxon>
        <taxon>Chitinophagales</taxon>
        <taxon>Chitinophagaceae</taxon>
        <taxon>Ginsengibacter</taxon>
    </lineage>
</organism>
<reference evidence="2 3" key="1">
    <citation type="submission" date="2019-09" db="EMBL/GenBank/DDBJ databases">
        <title>Draft genome sequence of Ginsengibacter sp. BR5-29.</title>
        <authorList>
            <person name="Im W.-T."/>
        </authorList>
    </citation>
    <scope>NUCLEOTIDE SEQUENCE [LARGE SCALE GENOMIC DNA]</scope>
    <source>
        <strain evidence="2 3">BR5-29</strain>
    </source>
</reference>
<accession>A0A5J5IB98</accession>
<dbReference type="PANTHER" id="PTHR34987:SF4">
    <property type="entry name" value="ALPHA-L-RHAMNOSIDASE C-TERMINAL DOMAIN-CONTAINING PROTEIN"/>
    <property type="match status" value="1"/>
</dbReference>
<dbReference type="Gene3D" id="1.50.10.10">
    <property type="match status" value="1"/>
</dbReference>
<dbReference type="PROSITE" id="PS50022">
    <property type="entry name" value="FA58C_3"/>
    <property type="match status" value="1"/>
</dbReference>
<dbReference type="InterPro" id="IPR008979">
    <property type="entry name" value="Galactose-bd-like_sf"/>
</dbReference>
<dbReference type="Pfam" id="PF00754">
    <property type="entry name" value="F5_F8_type_C"/>
    <property type="match status" value="1"/>
</dbReference>
<dbReference type="InterPro" id="IPR035398">
    <property type="entry name" value="Bac_rhamnosid_C"/>
</dbReference>
<keyword evidence="3" id="KW-1185">Reference proteome</keyword>
<dbReference type="InterPro" id="IPR008928">
    <property type="entry name" value="6-hairpin_glycosidase_sf"/>
</dbReference>
<dbReference type="Proteomes" id="UP000326903">
    <property type="component" value="Unassembled WGS sequence"/>
</dbReference>
<name>A0A5J5IB98_9BACT</name>
<feature type="domain" description="F5/8 type C" evidence="1">
    <location>
        <begin position="589"/>
        <end position="738"/>
    </location>
</feature>
<dbReference type="SUPFAM" id="SSF48208">
    <property type="entry name" value="Six-hairpin glycosidases"/>
    <property type="match status" value="1"/>
</dbReference>